<organism evidence="1 2">
    <name type="scientific">Eptatretus burgeri</name>
    <name type="common">Inshore hagfish</name>
    <dbReference type="NCBI Taxonomy" id="7764"/>
    <lineage>
        <taxon>Eukaryota</taxon>
        <taxon>Metazoa</taxon>
        <taxon>Chordata</taxon>
        <taxon>Craniata</taxon>
        <taxon>Vertebrata</taxon>
        <taxon>Cyclostomata</taxon>
        <taxon>Myxini</taxon>
        <taxon>Myxiniformes</taxon>
        <taxon>Myxinidae</taxon>
        <taxon>Eptatretinae</taxon>
        <taxon>Eptatretus</taxon>
    </lineage>
</organism>
<dbReference type="AlphaFoldDB" id="A0A8C4WVP4"/>
<name>A0A8C4WVP4_EPTBU</name>
<reference evidence="1" key="1">
    <citation type="submission" date="2025-08" db="UniProtKB">
        <authorList>
            <consortium name="Ensembl"/>
        </authorList>
    </citation>
    <scope>IDENTIFICATION</scope>
</reference>
<sequence length="131" mass="14490">MALLLPCWLQRHTSGSCTGVPWLDIALHGLLMTPAFLGGFLAFCLDHTVSGTLDERGLMQASTGEPCTDAARNGRPDVLAPPCRFRHFRRGMCPLLKRPSVRRSTSVQFPELDSLTRPTLRISHTDMETSI</sequence>
<proteinExistence type="predicted"/>
<accession>A0A8C4WVP4</accession>
<protein>
    <submittedName>
        <fullName evidence="1">Uncharacterized protein</fullName>
    </submittedName>
</protein>
<dbReference type="GeneTree" id="ENSGT00950000182953"/>
<evidence type="ECO:0000313" key="1">
    <source>
        <dbReference type="Ensembl" id="ENSEBUP00000013794.1"/>
    </source>
</evidence>
<dbReference type="Ensembl" id="ENSEBUT00000014368.1">
    <property type="protein sequence ID" value="ENSEBUP00000013794.1"/>
    <property type="gene ID" value="ENSEBUG00000008694.1"/>
</dbReference>
<dbReference type="Proteomes" id="UP000694388">
    <property type="component" value="Unplaced"/>
</dbReference>
<evidence type="ECO:0000313" key="2">
    <source>
        <dbReference type="Proteomes" id="UP000694388"/>
    </source>
</evidence>
<reference evidence="1" key="2">
    <citation type="submission" date="2025-09" db="UniProtKB">
        <authorList>
            <consortium name="Ensembl"/>
        </authorList>
    </citation>
    <scope>IDENTIFICATION</scope>
</reference>
<keyword evidence="2" id="KW-1185">Reference proteome</keyword>